<dbReference type="SUPFAM" id="SSF161098">
    <property type="entry name" value="MetI-like"/>
    <property type="match status" value="1"/>
</dbReference>
<dbReference type="NCBIfam" id="TIGR01726">
    <property type="entry name" value="HEQRo_perm_3TM"/>
    <property type="match status" value="1"/>
</dbReference>
<dbReference type="InterPro" id="IPR043429">
    <property type="entry name" value="ArtM/GltK/GlnP/TcyL/YhdX-like"/>
</dbReference>
<dbReference type="EMBL" id="CZRL01000032">
    <property type="protein sequence ID" value="CUS50600.1"/>
    <property type="molecule type" value="Genomic_DNA"/>
</dbReference>
<name>A0A160TTJ7_9ZZZZ</name>
<reference evidence="11" key="1">
    <citation type="submission" date="2015-10" db="EMBL/GenBank/DDBJ databases">
        <authorList>
            <person name="Gilbert D.G."/>
        </authorList>
    </citation>
    <scope>NUCLEOTIDE SEQUENCE</scope>
</reference>
<dbReference type="CDD" id="cd06261">
    <property type="entry name" value="TM_PBP2"/>
    <property type="match status" value="1"/>
</dbReference>
<evidence type="ECO:0000256" key="5">
    <source>
        <dbReference type="ARBA" id="ARBA00022692"/>
    </source>
</evidence>
<dbReference type="PANTHER" id="PTHR30614:SF20">
    <property type="entry name" value="GLUTAMINE TRANSPORT SYSTEM PERMEASE PROTEIN GLNP"/>
    <property type="match status" value="1"/>
</dbReference>
<evidence type="ECO:0000256" key="3">
    <source>
        <dbReference type="ARBA" id="ARBA00022448"/>
    </source>
</evidence>
<keyword evidence="7 9" id="KW-1133">Transmembrane helix</keyword>
<gene>
    <name evidence="11" type="ORF">MGWOODY_XGa147</name>
</gene>
<feature type="transmembrane region" description="Helical" evidence="9">
    <location>
        <begin position="89"/>
        <end position="110"/>
    </location>
</feature>
<keyword evidence="3" id="KW-0813">Transport</keyword>
<keyword evidence="6" id="KW-0029">Amino-acid transport</keyword>
<dbReference type="PANTHER" id="PTHR30614">
    <property type="entry name" value="MEMBRANE COMPONENT OF AMINO ACID ABC TRANSPORTER"/>
    <property type="match status" value="1"/>
</dbReference>
<feature type="transmembrane region" description="Helical" evidence="9">
    <location>
        <begin position="12"/>
        <end position="36"/>
    </location>
</feature>
<dbReference type="PROSITE" id="PS50928">
    <property type="entry name" value="ABC_TM1"/>
    <property type="match status" value="1"/>
</dbReference>
<dbReference type="GO" id="GO:0043190">
    <property type="term" value="C:ATP-binding cassette (ABC) transporter complex"/>
    <property type="evidence" value="ECO:0007669"/>
    <property type="project" value="InterPro"/>
</dbReference>
<dbReference type="Gene3D" id="1.10.3720.10">
    <property type="entry name" value="MetI-like"/>
    <property type="match status" value="1"/>
</dbReference>
<evidence type="ECO:0000259" key="10">
    <source>
        <dbReference type="PROSITE" id="PS50928"/>
    </source>
</evidence>
<dbReference type="GO" id="GO:0022857">
    <property type="term" value="F:transmembrane transporter activity"/>
    <property type="evidence" value="ECO:0007669"/>
    <property type="project" value="InterPro"/>
</dbReference>
<dbReference type="GO" id="GO:0006865">
    <property type="term" value="P:amino acid transport"/>
    <property type="evidence" value="ECO:0007669"/>
    <property type="project" value="UniProtKB-KW"/>
</dbReference>
<evidence type="ECO:0000256" key="6">
    <source>
        <dbReference type="ARBA" id="ARBA00022970"/>
    </source>
</evidence>
<dbReference type="InterPro" id="IPR010065">
    <property type="entry name" value="AA_ABC_transptr_permease_3TM"/>
</dbReference>
<feature type="domain" description="ABC transmembrane type-1" evidence="10">
    <location>
        <begin position="54"/>
        <end position="240"/>
    </location>
</feature>
<proteinExistence type="inferred from homology"/>
<dbReference type="InterPro" id="IPR000515">
    <property type="entry name" value="MetI-like"/>
</dbReference>
<feature type="transmembrane region" description="Helical" evidence="9">
    <location>
        <begin position="56"/>
        <end position="77"/>
    </location>
</feature>
<evidence type="ECO:0000256" key="2">
    <source>
        <dbReference type="ARBA" id="ARBA00010072"/>
    </source>
</evidence>
<sequence>MNRGKLIIANLMRWLTLATAVICLTGCSGNWGWYVISPATDQGIINIKFLLGGLKFTILLSVTAIVVAIVLGLLIALPGISKNRLAKGINWTYVELIRSVPLLVMILWVYYGLPQVAGISISAFTAGVLALAISDSAFQAEIFRAGIQSIGRGQIEAANALGLTYFQRMRFIVLPQAIRRILPPLGNQLIYMLKMSSLISVIGMQELTRRANELVVTEYRPLEIYTFLLLEYLVLILIVSSGVRWLERHLAIDDN</sequence>
<feature type="transmembrane region" description="Helical" evidence="9">
    <location>
        <begin position="224"/>
        <end position="246"/>
    </location>
</feature>
<keyword evidence="8 9" id="KW-0472">Membrane</keyword>
<protein>
    <submittedName>
        <fullName evidence="11">Amino acid ABC transporter, permease protein</fullName>
    </submittedName>
</protein>
<evidence type="ECO:0000256" key="7">
    <source>
        <dbReference type="ARBA" id="ARBA00022989"/>
    </source>
</evidence>
<dbReference type="FunFam" id="1.10.3720.10:FF:000006">
    <property type="entry name" value="Glutamate/aspartate ABC transporter, permease protein GltK"/>
    <property type="match status" value="1"/>
</dbReference>
<dbReference type="AlphaFoldDB" id="A0A160TTJ7"/>
<keyword evidence="5 9" id="KW-0812">Transmembrane</keyword>
<evidence type="ECO:0000256" key="4">
    <source>
        <dbReference type="ARBA" id="ARBA00022475"/>
    </source>
</evidence>
<evidence type="ECO:0000313" key="11">
    <source>
        <dbReference type="EMBL" id="CUS50600.1"/>
    </source>
</evidence>
<accession>A0A160TTJ7</accession>
<evidence type="ECO:0000256" key="8">
    <source>
        <dbReference type="ARBA" id="ARBA00023136"/>
    </source>
</evidence>
<dbReference type="Pfam" id="PF00528">
    <property type="entry name" value="BPD_transp_1"/>
    <property type="match status" value="1"/>
</dbReference>
<evidence type="ECO:0000256" key="1">
    <source>
        <dbReference type="ARBA" id="ARBA00004651"/>
    </source>
</evidence>
<evidence type="ECO:0000256" key="9">
    <source>
        <dbReference type="SAM" id="Phobius"/>
    </source>
</evidence>
<comment type="similarity">
    <text evidence="2">Belongs to the binding-protein-dependent transport system permease family. HisMQ subfamily.</text>
</comment>
<keyword evidence="4" id="KW-1003">Cell membrane</keyword>
<organism evidence="11">
    <name type="scientific">hydrothermal vent metagenome</name>
    <dbReference type="NCBI Taxonomy" id="652676"/>
    <lineage>
        <taxon>unclassified sequences</taxon>
        <taxon>metagenomes</taxon>
        <taxon>ecological metagenomes</taxon>
    </lineage>
</organism>
<feature type="transmembrane region" description="Helical" evidence="9">
    <location>
        <begin position="116"/>
        <end position="134"/>
    </location>
</feature>
<comment type="subcellular location">
    <subcellularLocation>
        <location evidence="1">Cell membrane</location>
        <topology evidence="1">Multi-pass membrane protein</topology>
    </subcellularLocation>
</comment>
<dbReference type="InterPro" id="IPR035906">
    <property type="entry name" value="MetI-like_sf"/>
</dbReference>